<dbReference type="STRING" id="525254.HMPREF0072_0800"/>
<accession>C2BEN0</accession>
<protein>
    <recommendedName>
        <fullName evidence="3">RNA helicase</fullName>
    </recommendedName>
</protein>
<organism evidence="1 2">
    <name type="scientific">Anaerococcus lactolyticus ATCC 51172</name>
    <dbReference type="NCBI Taxonomy" id="525254"/>
    <lineage>
        <taxon>Bacteria</taxon>
        <taxon>Bacillati</taxon>
        <taxon>Bacillota</taxon>
        <taxon>Tissierellia</taxon>
        <taxon>Tissierellales</taxon>
        <taxon>Peptoniphilaceae</taxon>
        <taxon>Anaerococcus</taxon>
    </lineage>
</organism>
<dbReference type="eggNOG" id="ENOG5033GX0">
    <property type="taxonomic scope" value="Bacteria"/>
</dbReference>
<dbReference type="Proteomes" id="UP000005984">
    <property type="component" value="Unassembled WGS sequence"/>
</dbReference>
<gene>
    <name evidence="1" type="ORF">HMPREF0072_0800</name>
</gene>
<sequence length="131" mass="15809">MFFVQLNKWFHINCLSKIGGYMKILKLMLDFGEGPICTEYFDEEKGRLLTGIEKVDNDKELWDINETIQELFTSYYHFDYNDQACFFDEEQEKKDKYKMLALLEKLKKRLYEINDGSFEIDDKETERVKNL</sequence>
<keyword evidence="2" id="KW-1185">Reference proteome</keyword>
<comment type="caution">
    <text evidence="1">The sequence shown here is derived from an EMBL/GenBank/DDBJ whole genome shotgun (WGS) entry which is preliminary data.</text>
</comment>
<dbReference type="HOGENOM" id="CLU_2167459_0_0_9"/>
<reference evidence="1 2" key="1">
    <citation type="submission" date="2008-10" db="EMBL/GenBank/DDBJ databases">
        <authorList>
            <person name="Qin X."/>
            <person name="Bachman B."/>
            <person name="Battles P."/>
            <person name="Bell A."/>
            <person name="Bess C."/>
            <person name="Bickham C."/>
            <person name="Chaboub L."/>
            <person name="Chen D."/>
            <person name="Coyle M."/>
            <person name="Deiros D.R."/>
            <person name="Dinh H."/>
            <person name="Forbes L."/>
            <person name="Fowler G."/>
            <person name="Francisco L."/>
            <person name="Fu Q."/>
            <person name="Gubbala S."/>
            <person name="Hale W."/>
            <person name="Han Y."/>
            <person name="Hemphill L."/>
            <person name="Highlander S.K."/>
            <person name="Hirani K."/>
            <person name="Hogues M."/>
            <person name="Jackson L."/>
            <person name="Jakkamsetti A."/>
            <person name="Javaid M."/>
            <person name="Jiang H."/>
            <person name="Korchina V."/>
            <person name="Kovar C."/>
            <person name="Lara F."/>
            <person name="Lee S."/>
            <person name="Mata R."/>
            <person name="Mathew T."/>
            <person name="Moen C."/>
            <person name="Morales K."/>
            <person name="Munidasa M."/>
            <person name="Nazareth L."/>
            <person name="Ngo R."/>
            <person name="Nguyen L."/>
            <person name="Okwuonu G."/>
            <person name="Ongeri F."/>
            <person name="Patil S."/>
            <person name="Petrosino J."/>
            <person name="Pham C."/>
            <person name="Pham P."/>
            <person name="Pu L.-L."/>
            <person name="Puazo M."/>
            <person name="Raj R."/>
            <person name="Reid J."/>
            <person name="Rouhana J."/>
            <person name="Saada N."/>
            <person name="Shang Y."/>
            <person name="Simmons D."/>
            <person name="Thornton R."/>
            <person name="Warren J."/>
            <person name="Weissenberger G."/>
            <person name="Zhang J."/>
            <person name="Zhang L."/>
            <person name="Zhou C."/>
            <person name="Zhu D."/>
            <person name="Muzny D."/>
            <person name="Worley K."/>
            <person name="Gibbs R."/>
        </authorList>
    </citation>
    <scope>NUCLEOTIDE SEQUENCE [LARGE SCALE GENOMIC DNA]</scope>
    <source>
        <strain evidence="1 2">ATCC 51172</strain>
    </source>
</reference>
<evidence type="ECO:0008006" key="3">
    <source>
        <dbReference type="Google" id="ProtNLM"/>
    </source>
</evidence>
<evidence type="ECO:0000313" key="1">
    <source>
        <dbReference type="EMBL" id="EEI86703.1"/>
    </source>
</evidence>
<dbReference type="AlphaFoldDB" id="C2BEN0"/>
<proteinExistence type="predicted"/>
<dbReference type="EMBL" id="ABYO01000190">
    <property type="protein sequence ID" value="EEI86703.1"/>
    <property type="molecule type" value="Genomic_DNA"/>
</dbReference>
<evidence type="ECO:0000313" key="2">
    <source>
        <dbReference type="Proteomes" id="UP000005984"/>
    </source>
</evidence>
<name>C2BEN0_9FIRM</name>